<proteinExistence type="predicted"/>
<dbReference type="RefSeq" id="WP_152578404.1">
    <property type="nucleotide sequence ID" value="NZ_JAATJI010000001.1"/>
</dbReference>
<dbReference type="OrthoDB" id="8244929at2"/>
<sequence length="82" mass="9376">MAGHFETAVPHADELISMRVAFLTAQRFLEMFWERGLKQNEEMGMLLSAMDMSFFSDGSPIDPAQWHDFVLARDDVVGRLVQ</sequence>
<dbReference type="AlphaFoldDB" id="A0A7C9GQ04"/>
<organism evidence="1 2">
    <name type="scientific">Sandarakinorhabdus fusca</name>
    <dbReference type="NCBI Taxonomy" id="1439888"/>
    <lineage>
        <taxon>Bacteria</taxon>
        <taxon>Pseudomonadati</taxon>
        <taxon>Pseudomonadota</taxon>
        <taxon>Alphaproteobacteria</taxon>
        <taxon>Sphingomonadales</taxon>
        <taxon>Sphingosinicellaceae</taxon>
        <taxon>Sandarakinorhabdus</taxon>
    </lineage>
</organism>
<comment type="caution">
    <text evidence="1">The sequence shown here is derived from an EMBL/GenBank/DDBJ whole genome shotgun (WGS) entry which is preliminary data.</text>
</comment>
<accession>A0A7C9GQ04</accession>
<evidence type="ECO:0000313" key="2">
    <source>
        <dbReference type="Proteomes" id="UP000481327"/>
    </source>
</evidence>
<gene>
    <name evidence="1" type="ORF">F3168_11780</name>
</gene>
<evidence type="ECO:0000313" key="1">
    <source>
        <dbReference type="EMBL" id="MQT17937.1"/>
    </source>
</evidence>
<keyword evidence="2" id="KW-1185">Reference proteome</keyword>
<reference evidence="1 2" key="1">
    <citation type="submission" date="2019-09" db="EMBL/GenBank/DDBJ databases">
        <title>Polymorphobacter sp. isolated from a lake in China.</title>
        <authorList>
            <person name="Liu Z."/>
        </authorList>
    </citation>
    <scope>NUCLEOTIDE SEQUENCE [LARGE SCALE GENOMIC DNA]</scope>
    <source>
        <strain evidence="1 2">D40P</strain>
    </source>
</reference>
<dbReference type="Proteomes" id="UP000481327">
    <property type="component" value="Unassembled WGS sequence"/>
</dbReference>
<name>A0A7C9GQ04_9SPHN</name>
<protein>
    <submittedName>
        <fullName evidence="1">Uncharacterized protein</fullName>
    </submittedName>
</protein>
<dbReference type="EMBL" id="WIOL01000004">
    <property type="protein sequence ID" value="MQT17937.1"/>
    <property type="molecule type" value="Genomic_DNA"/>
</dbReference>